<reference evidence="1" key="2">
    <citation type="submission" date="2025-09" db="UniProtKB">
        <authorList>
            <consortium name="Ensembl"/>
        </authorList>
    </citation>
    <scope>IDENTIFICATION</scope>
</reference>
<dbReference type="AlphaFoldDB" id="A0A3B4A6M6"/>
<reference evidence="1" key="1">
    <citation type="submission" date="2025-08" db="UniProtKB">
        <authorList>
            <consortium name="Ensembl"/>
        </authorList>
    </citation>
    <scope>IDENTIFICATION</scope>
</reference>
<dbReference type="Proteomes" id="UP000261520">
    <property type="component" value="Unplaced"/>
</dbReference>
<protein>
    <recommendedName>
        <fullName evidence="3">Tc1-like transposase DDE domain-containing protein</fullName>
    </recommendedName>
</protein>
<organism evidence="1 2">
    <name type="scientific">Periophthalmus magnuspinnatus</name>
    <dbReference type="NCBI Taxonomy" id="409849"/>
    <lineage>
        <taxon>Eukaryota</taxon>
        <taxon>Metazoa</taxon>
        <taxon>Chordata</taxon>
        <taxon>Craniata</taxon>
        <taxon>Vertebrata</taxon>
        <taxon>Euteleostomi</taxon>
        <taxon>Actinopterygii</taxon>
        <taxon>Neopterygii</taxon>
        <taxon>Teleostei</taxon>
        <taxon>Neoteleostei</taxon>
        <taxon>Acanthomorphata</taxon>
        <taxon>Gobiaria</taxon>
        <taxon>Gobiiformes</taxon>
        <taxon>Gobioidei</taxon>
        <taxon>Gobiidae</taxon>
        <taxon>Oxudercinae</taxon>
        <taxon>Periophthalmus</taxon>
    </lineage>
</organism>
<evidence type="ECO:0000313" key="1">
    <source>
        <dbReference type="Ensembl" id="ENSPMGP00000012146.1"/>
    </source>
</evidence>
<dbReference type="InterPro" id="IPR036397">
    <property type="entry name" value="RNaseH_sf"/>
</dbReference>
<keyword evidence="2" id="KW-1185">Reference proteome</keyword>
<sequence>MFRKIVGSFRKGEGECNCVLVQGEKPVCFLCYEARSVVKVNYLHRHFDTKHGAKYAHVSLQEKQQICLIWYGQQCPDLNPIEHVWDQLKQRLDGRTPPPCDLAELHVALGEEWNALPQNNIMRLVRGMRRHCQAVIAANIGNTRY</sequence>
<proteinExistence type="predicted"/>
<evidence type="ECO:0000313" key="2">
    <source>
        <dbReference type="Proteomes" id="UP000261520"/>
    </source>
</evidence>
<dbReference type="Ensembl" id="ENSPMGT00000012962.1">
    <property type="protein sequence ID" value="ENSPMGP00000012146.1"/>
    <property type="gene ID" value="ENSPMGG00000010032.1"/>
</dbReference>
<name>A0A3B4A6M6_9GOBI</name>
<evidence type="ECO:0008006" key="3">
    <source>
        <dbReference type="Google" id="ProtNLM"/>
    </source>
</evidence>
<dbReference type="Gene3D" id="3.30.420.10">
    <property type="entry name" value="Ribonuclease H-like superfamily/Ribonuclease H"/>
    <property type="match status" value="1"/>
</dbReference>
<dbReference type="GO" id="GO:0003676">
    <property type="term" value="F:nucleic acid binding"/>
    <property type="evidence" value="ECO:0007669"/>
    <property type="project" value="InterPro"/>
</dbReference>
<accession>A0A3B4A6M6</accession>